<feature type="compositionally biased region" description="Polar residues" evidence="1">
    <location>
        <begin position="471"/>
        <end position="487"/>
    </location>
</feature>
<feature type="compositionally biased region" description="Polar residues" evidence="1">
    <location>
        <begin position="1262"/>
        <end position="1279"/>
    </location>
</feature>
<feature type="region of interest" description="Disordered" evidence="1">
    <location>
        <begin position="1"/>
        <end position="23"/>
    </location>
</feature>
<feature type="region of interest" description="Disordered" evidence="1">
    <location>
        <begin position="1419"/>
        <end position="1442"/>
    </location>
</feature>
<protein>
    <submittedName>
        <fullName evidence="2">Uncharacterized protein</fullName>
    </submittedName>
</protein>
<dbReference type="OrthoDB" id="3922633at2759"/>
<feature type="compositionally biased region" description="Polar residues" evidence="1">
    <location>
        <begin position="786"/>
        <end position="805"/>
    </location>
</feature>
<feature type="region of interest" description="Disordered" evidence="1">
    <location>
        <begin position="708"/>
        <end position="756"/>
    </location>
</feature>
<feature type="region of interest" description="Disordered" evidence="1">
    <location>
        <begin position="530"/>
        <end position="551"/>
    </location>
</feature>
<feature type="compositionally biased region" description="Polar residues" evidence="1">
    <location>
        <begin position="1426"/>
        <end position="1441"/>
    </location>
</feature>
<feature type="compositionally biased region" description="Polar residues" evidence="1">
    <location>
        <begin position="222"/>
        <end position="232"/>
    </location>
</feature>
<evidence type="ECO:0000313" key="2">
    <source>
        <dbReference type="EMBL" id="KAF3004828.1"/>
    </source>
</evidence>
<feature type="compositionally biased region" description="Polar residues" evidence="1">
    <location>
        <begin position="710"/>
        <end position="721"/>
    </location>
</feature>
<feature type="compositionally biased region" description="Polar residues" evidence="1">
    <location>
        <begin position="834"/>
        <end position="843"/>
    </location>
</feature>
<keyword evidence="3" id="KW-1185">Reference proteome</keyword>
<feature type="compositionally biased region" description="Low complexity" evidence="1">
    <location>
        <begin position="722"/>
        <end position="736"/>
    </location>
</feature>
<feature type="region of interest" description="Disordered" evidence="1">
    <location>
        <begin position="566"/>
        <end position="692"/>
    </location>
</feature>
<feature type="compositionally biased region" description="Low complexity" evidence="1">
    <location>
        <begin position="141"/>
        <end position="177"/>
    </location>
</feature>
<feature type="compositionally biased region" description="Low complexity" evidence="1">
    <location>
        <begin position="79"/>
        <end position="93"/>
    </location>
</feature>
<feature type="region of interest" description="Disordered" evidence="1">
    <location>
        <begin position="1239"/>
        <end position="1279"/>
    </location>
</feature>
<feature type="compositionally biased region" description="Low complexity" evidence="1">
    <location>
        <begin position="844"/>
        <end position="853"/>
    </location>
</feature>
<feature type="compositionally biased region" description="Basic and acidic residues" evidence="1">
    <location>
        <begin position="936"/>
        <end position="947"/>
    </location>
</feature>
<feature type="region of interest" description="Disordered" evidence="1">
    <location>
        <begin position="827"/>
        <end position="867"/>
    </location>
</feature>
<name>A0A9P4WCH4_CURKU</name>
<evidence type="ECO:0000313" key="3">
    <source>
        <dbReference type="Proteomes" id="UP000801428"/>
    </source>
</evidence>
<feature type="compositionally biased region" description="Basic and acidic residues" evidence="1">
    <location>
        <begin position="1251"/>
        <end position="1261"/>
    </location>
</feature>
<dbReference type="EMBL" id="SWKU01000007">
    <property type="protein sequence ID" value="KAF3004828.1"/>
    <property type="molecule type" value="Genomic_DNA"/>
</dbReference>
<feature type="compositionally biased region" description="Polar residues" evidence="1">
    <location>
        <begin position="10"/>
        <end position="23"/>
    </location>
</feature>
<feature type="compositionally biased region" description="Basic and acidic residues" evidence="1">
    <location>
        <begin position="589"/>
        <end position="609"/>
    </location>
</feature>
<reference evidence="2" key="1">
    <citation type="submission" date="2019-04" db="EMBL/GenBank/DDBJ databases">
        <title>Sequencing of skin fungus with MAO and IRED activity.</title>
        <authorList>
            <person name="Marsaioli A.J."/>
            <person name="Bonatto J.M.C."/>
            <person name="Reis Junior O."/>
        </authorList>
    </citation>
    <scope>NUCLEOTIDE SEQUENCE</scope>
    <source>
        <strain evidence="2">30M1</strain>
    </source>
</reference>
<gene>
    <name evidence="2" type="ORF">E8E13_004137</name>
</gene>
<feature type="region of interest" description="Disordered" evidence="1">
    <location>
        <begin position="67"/>
        <end position="240"/>
    </location>
</feature>
<organism evidence="2 3">
    <name type="scientific">Curvularia kusanoi</name>
    <name type="common">Cochliobolus kusanoi</name>
    <dbReference type="NCBI Taxonomy" id="90978"/>
    <lineage>
        <taxon>Eukaryota</taxon>
        <taxon>Fungi</taxon>
        <taxon>Dikarya</taxon>
        <taxon>Ascomycota</taxon>
        <taxon>Pezizomycotina</taxon>
        <taxon>Dothideomycetes</taxon>
        <taxon>Pleosporomycetidae</taxon>
        <taxon>Pleosporales</taxon>
        <taxon>Pleosporineae</taxon>
        <taxon>Pleosporaceae</taxon>
        <taxon>Curvularia</taxon>
    </lineage>
</organism>
<feature type="compositionally biased region" description="Polar residues" evidence="1">
    <location>
        <begin position="1324"/>
        <end position="1338"/>
    </location>
</feature>
<comment type="caution">
    <text evidence="2">The sequence shown here is derived from an EMBL/GenBank/DDBJ whole genome shotgun (WGS) entry which is preliminary data.</text>
</comment>
<sequence>MLTERDPNASGRTSRASNLSAVSRATYRAHGGADKQEHLAPGITSMLRTTMEMGNIGVAGDAYGFGSGPRASQRRGANSRLSMASSMSGTSSHASKHHRQYPSSSAPRRSSAREPSGPQYVADTLSPTVMDLPGSSPLIPTRPRSSRSNMNSRRSYSMTNSTQPTLKLASPRSLSSLRSREPIQRPKSPYAYPARLRRPTHRPASPVPSDMSGGRPRRMHGMSNQGQGQTQPRGYMRRRVPSDPSLVYQDRAPGVAHRSRGGHQPAFLDGQQDDMPLMPLRSLPRSLQEQMRVIHRSVEGSLSSGSTNMRNDSDTPSSDLPSPPTPPDGQSMEGLLSHIGSQFVDNAKDVAVEKVSTHGTLYYDYSEQFEREDILEPEVNGLRTGLVKPVKTNLRELIPQAGTACGSEGPWSPETARSSNTAVPGMVEVPASPVPRRITRDMILQALGPSSIMEDIGDSGDATIVPGVERPSQQETESDQHGQITTESATRIESLNKRFSILSQADSSVVNSSTLEFAVQYSIPIVTGDRLTPHAPLISDKEPPMASDMAPTTEVDMSDLLAGYQHTESKQEEDIDSKRGGNEPVVESVEDRDVETRSSHVQKSSDPDSFKSATDLLEAEPSKDNPEEQHSTEADEKQSSVKEVDAHSFKTAQDMVTPGRSASMPLAKSPTVESTGTPESRPKSEVPLPPIPAVVSSVPIHETSFPLANKFSTKSNQSVQRSLKSISGSLSTLSTSNQPPQVPPRESSTSQEARRSTSVASYLLSRVWGKKLNKDESSIKSRHSSRATLQETRPTNSVVSLQTSPGDAVRVPERALCKESSVSATKPNIVRNRTAPQVHNASVSQRLLQRSSSGPEPVVTECSSVSLPDGGSWKDSVDVLLEGDLSRTHDRRSPNTDKRAANAREPPLAQPASSDDTTTNLRLSQHKYPAGLRNLPDLKEESHEDSSLKPSASQPKTASFPYSFGVIDGVRAPVAVGAPPVRSSSVSLPPKNALSTALNQTRALPSMNFSQMNLLEKMDEIMQLRSSLLRKADHVLQLRSSRSLDDSMVTPPELAEGTPQRPASAGEMREKYRSLCDKLDQLNSPKNAARTEFSDFVLARRARSPQLLAEIDQVTVPSVNGLTERLSELLPSLKEYWKIGDQGPFAAEEMIMEHALEDIHEVGGPVQKRSSARLRPLPGSPDMIVIEDALYTELTNKDKELRAVLAPGDRSVVRGHGESRASAARANGLITQSIPELEAPPPTLLRSRTHTVGDSRLRDTSESGLTRRSLRSVTSTPTDTRPWNFDKSYPWKASTNASVDISLPTPTLFKYSPRLGPSHLRNALSESSTASTFTTQVGSPVGAESDSSSHARQLRPFGLSARNGDQPHLAGERYPTSALAPPTAIFRDNFSASDSSDDDTQQRVVRKGKFNLKKRFSTARNVPPEDNTQLTGSKSFTTPDNTLELAAPEPAHESTHSILQDTVGEARAFTSNRHTFRNAQGMPSVVYHKHKLIDNLKR</sequence>
<feature type="region of interest" description="Disordered" evidence="1">
    <location>
        <begin position="456"/>
        <end position="487"/>
    </location>
</feature>
<feature type="region of interest" description="Disordered" evidence="1">
    <location>
        <begin position="884"/>
        <end position="956"/>
    </location>
</feature>
<feature type="compositionally biased region" description="Low complexity" evidence="1">
    <location>
        <begin position="102"/>
        <end position="116"/>
    </location>
</feature>
<feature type="region of interest" description="Disordered" evidence="1">
    <location>
        <begin position="1324"/>
        <end position="1352"/>
    </location>
</feature>
<feature type="region of interest" description="Disordered" evidence="1">
    <location>
        <begin position="254"/>
        <end position="275"/>
    </location>
</feature>
<feature type="compositionally biased region" description="Polar residues" evidence="1">
    <location>
        <begin position="911"/>
        <end position="923"/>
    </location>
</feature>
<feature type="compositionally biased region" description="Basic and acidic residues" evidence="1">
    <location>
        <begin position="884"/>
        <end position="902"/>
    </location>
</feature>
<feature type="region of interest" description="Disordered" evidence="1">
    <location>
        <begin position="297"/>
        <end position="334"/>
    </location>
</feature>
<feature type="region of interest" description="Disordered" evidence="1">
    <location>
        <begin position="1043"/>
        <end position="1068"/>
    </location>
</feature>
<evidence type="ECO:0000256" key="1">
    <source>
        <dbReference type="SAM" id="MobiDB-lite"/>
    </source>
</evidence>
<feature type="region of interest" description="Disordered" evidence="1">
    <location>
        <begin position="773"/>
        <end position="806"/>
    </location>
</feature>
<proteinExistence type="predicted"/>
<dbReference type="Proteomes" id="UP000801428">
    <property type="component" value="Unassembled WGS sequence"/>
</dbReference>
<feature type="compositionally biased region" description="Polar residues" evidence="1">
    <location>
        <begin position="300"/>
        <end position="310"/>
    </location>
</feature>
<accession>A0A9P4WCH4</accession>
<feature type="compositionally biased region" description="Basic and acidic residues" evidence="1">
    <location>
        <begin position="620"/>
        <end position="648"/>
    </location>
</feature>
<feature type="compositionally biased region" description="Basic and acidic residues" evidence="1">
    <location>
        <begin position="567"/>
        <end position="581"/>
    </location>
</feature>
<feature type="compositionally biased region" description="Polar residues" evidence="1">
    <location>
        <begin position="746"/>
        <end position="756"/>
    </location>
</feature>